<accession>A0ABS8T7I6</accession>
<feature type="region of interest" description="Disordered" evidence="1">
    <location>
        <begin position="25"/>
        <end position="47"/>
    </location>
</feature>
<feature type="compositionally biased region" description="Basic and acidic residues" evidence="1">
    <location>
        <begin position="25"/>
        <end position="40"/>
    </location>
</feature>
<comment type="caution">
    <text evidence="2">The sequence shown here is derived from an EMBL/GenBank/DDBJ whole genome shotgun (WGS) entry which is preliminary data.</text>
</comment>
<organism evidence="2 3">
    <name type="scientific">Datura stramonium</name>
    <name type="common">Jimsonweed</name>
    <name type="synonym">Common thornapple</name>
    <dbReference type="NCBI Taxonomy" id="4076"/>
    <lineage>
        <taxon>Eukaryota</taxon>
        <taxon>Viridiplantae</taxon>
        <taxon>Streptophyta</taxon>
        <taxon>Embryophyta</taxon>
        <taxon>Tracheophyta</taxon>
        <taxon>Spermatophyta</taxon>
        <taxon>Magnoliopsida</taxon>
        <taxon>eudicotyledons</taxon>
        <taxon>Gunneridae</taxon>
        <taxon>Pentapetalae</taxon>
        <taxon>asterids</taxon>
        <taxon>lamiids</taxon>
        <taxon>Solanales</taxon>
        <taxon>Solanaceae</taxon>
        <taxon>Solanoideae</taxon>
        <taxon>Datureae</taxon>
        <taxon>Datura</taxon>
    </lineage>
</organism>
<evidence type="ECO:0000313" key="2">
    <source>
        <dbReference type="EMBL" id="MCD7466816.1"/>
    </source>
</evidence>
<dbReference type="Proteomes" id="UP000823775">
    <property type="component" value="Unassembled WGS sequence"/>
</dbReference>
<feature type="compositionally biased region" description="Basic and acidic residues" evidence="1">
    <location>
        <begin position="131"/>
        <end position="142"/>
    </location>
</feature>
<evidence type="ECO:0000256" key="1">
    <source>
        <dbReference type="SAM" id="MobiDB-lite"/>
    </source>
</evidence>
<protein>
    <submittedName>
        <fullName evidence="2">Uncharacterized protein</fullName>
    </submittedName>
</protein>
<feature type="region of interest" description="Disordered" evidence="1">
    <location>
        <begin position="80"/>
        <end position="106"/>
    </location>
</feature>
<proteinExistence type="predicted"/>
<name>A0ABS8T7I6_DATST</name>
<feature type="region of interest" description="Disordered" evidence="1">
    <location>
        <begin position="118"/>
        <end position="142"/>
    </location>
</feature>
<reference evidence="2 3" key="1">
    <citation type="journal article" date="2021" name="BMC Genomics">
        <title>Datura genome reveals duplications of psychoactive alkaloid biosynthetic genes and high mutation rate following tissue culture.</title>
        <authorList>
            <person name="Rajewski A."/>
            <person name="Carter-House D."/>
            <person name="Stajich J."/>
            <person name="Litt A."/>
        </authorList>
    </citation>
    <scope>NUCLEOTIDE SEQUENCE [LARGE SCALE GENOMIC DNA]</scope>
    <source>
        <strain evidence="2">AR-01</strain>
    </source>
</reference>
<dbReference type="EMBL" id="JACEIK010001176">
    <property type="protein sequence ID" value="MCD7466816.1"/>
    <property type="molecule type" value="Genomic_DNA"/>
</dbReference>
<gene>
    <name evidence="2" type="ORF">HAX54_003847</name>
</gene>
<evidence type="ECO:0000313" key="3">
    <source>
        <dbReference type="Proteomes" id="UP000823775"/>
    </source>
</evidence>
<feature type="compositionally biased region" description="Basic and acidic residues" evidence="1">
    <location>
        <begin position="80"/>
        <end position="89"/>
    </location>
</feature>
<keyword evidence="3" id="KW-1185">Reference proteome</keyword>
<sequence>MEAKDSKTMTLDELMENMKTYEMRKLQNKKECSPKKRSEPEMTPQDQEYLVERIQSYAKGVEVPIISSDNACLERATEWRSDLDKGGRDQDDENVDDNQSLMAKEEESDKILILMANSDSNFDDDNGEIFSETKDDIHTCSR</sequence>